<protein>
    <recommendedName>
        <fullName evidence="1">RING-type domain-containing protein</fullName>
    </recommendedName>
</protein>
<dbReference type="CDD" id="cd16448">
    <property type="entry name" value="RING-H2"/>
    <property type="match status" value="1"/>
</dbReference>
<dbReference type="InterPro" id="IPR001841">
    <property type="entry name" value="Znf_RING"/>
</dbReference>
<accession>A0A6C0K834</accession>
<dbReference type="Gene3D" id="3.30.40.10">
    <property type="entry name" value="Zinc/RING finger domain, C3HC4 (zinc finger)"/>
    <property type="match status" value="1"/>
</dbReference>
<evidence type="ECO:0000259" key="1">
    <source>
        <dbReference type="PROSITE" id="PS50089"/>
    </source>
</evidence>
<dbReference type="AlphaFoldDB" id="A0A6C0K834"/>
<evidence type="ECO:0000313" key="2">
    <source>
        <dbReference type="EMBL" id="QHU12837.1"/>
    </source>
</evidence>
<proteinExistence type="predicted"/>
<dbReference type="SUPFAM" id="SSF57850">
    <property type="entry name" value="RING/U-box"/>
    <property type="match status" value="1"/>
</dbReference>
<dbReference type="PROSITE" id="PS50089">
    <property type="entry name" value="ZF_RING_2"/>
    <property type="match status" value="1"/>
</dbReference>
<name>A0A6C0K834_9ZZZZ</name>
<dbReference type="EMBL" id="MN740810">
    <property type="protein sequence ID" value="QHU12837.1"/>
    <property type="molecule type" value="Genomic_DNA"/>
</dbReference>
<organism evidence="2">
    <name type="scientific">viral metagenome</name>
    <dbReference type="NCBI Taxonomy" id="1070528"/>
    <lineage>
        <taxon>unclassified sequences</taxon>
        <taxon>metagenomes</taxon>
        <taxon>organismal metagenomes</taxon>
    </lineage>
</organism>
<sequence length="213" mass="25769">MECPVCNTEINDDHAKMTLLCNHTYHTQCMLGRLGLIQINNVRCNVCEEFVFPHGNLRQQEEVWINDTDIIENLLDTQPSFNVEIQELRNYWKTLVKTYQTLNKVRAHHLKLFRTQMRDIKDFIKIKSKEKFKEIIKLQEYKDCTKQIQLYSSKIQNFRKKWGLGRGGELVDLERCLMRRGQDNNDFLYRWKFIHSLHRFKSRIKRNFRICII</sequence>
<reference evidence="2" key="1">
    <citation type="journal article" date="2020" name="Nature">
        <title>Giant virus diversity and host interactions through global metagenomics.</title>
        <authorList>
            <person name="Schulz F."/>
            <person name="Roux S."/>
            <person name="Paez-Espino D."/>
            <person name="Jungbluth S."/>
            <person name="Walsh D.A."/>
            <person name="Denef V.J."/>
            <person name="McMahon K.D."/>
            <person name="Konstantinidis K.T."/>
            <person name="Eloe-Fadrosh E.A."/>
            <person name="Kyrpides N.C."/>
            <person name="Woyke T."/>
        </authorList>
    </citation>
    <scope>NUCLEOTIDE SEQUENCE</scope>
    <source>
        <strain evidence="2">GVMAG-S-1101172-89</strain>
    </source>
</reference>
<dbReference type="InterPro" id="IPR013083">
    <property type="entry name" value="Znf_RING/FYVE/PHD"/>
</dbReference>
<feature type="domain" description="RING-type" evidence="1">
    <location>
        <begin position="3"/>
        <end position="48"/>
    </location>
</feature>